<gene>
    <name evidence="2" type="ORF">HNQ96_002991</name>
</gene>
<dbReference type="EMBL" id="JACHGI010000004">
    <property type="protein sequence ID" value="MBB6467115.1"/>
    <property type="molecule type" value="Genomic_DNA"/>
</dbReference>
<keyword evidence="1" id="KW-0472">Membrane</keyword>
<keyword evidence="1" id="KW-0812">Transmembrane</keyword>
<keyword evidence="1" id="KW-1133">Transmembrane helix</keyword>
<sequence>MPISIGAILGSTTFDMLARVLLVFVLWTS</sequence>
<proteinExistence type="predicted"/>
<protein>
    <submittedName>
        <fullName evidence="2">Uncharacterized protein</fullName>
    </submittedName>
</protein>
<comment type="caution">
    <text evidence="2">The sequence shown here is derived from an EMBL/GenBank/DDBJ whole genome shotgun (WGS) entry which is preliminary data.</text>
</comment>
<name>A0A8E1WE45_9HYPH</name>
<accession>A0A8E1WE45</accession>
<evidence type="ECO:0000313" key="2">
    <source>
        <dbReference type="EMBL" id="MBB6467115.1"/>
    </source>
</evidence>
<feature type="transmembrane region" description="Helical" evidence="1">
    <location>
        <begin position="6"/>
        <end position="27"/>
    </location>
</feature>
<evidence type="ECO:0000313" key="3">
    <source>
        <dbReference type="Proteomes" id="UP000532373"/>
    </source>
</evidence>
<organism evidence="2 3">
    <name type="scientific">Aminobacter carboxidus</name>
    <dbReference type="NCBI Taxonomy" id="376165"/>
    <lineage>
        <taxon>Bacteria</taxon>
        <taxon>Pseudomonadati</taxon>
        <taxon>Pseudomonadota</taxon>
        <taxon>Alphaproteobacteria</taxon>
        <taxon>Hyphomicrobiales</taxon>
        <taxon>Phyllobacteriaceae</taxon>
        <taxon>Aminobacter</taxon>
    </lineage>
</organism>
<dbReference type="Proteomes" id="UP000532373">
    <property type="component" value="Unassembled WGS sequence"/>
</dbReference>
<evidence type="ECO:0000256" key="1">
    <source>
        <dbReference type="SAM" id="Phobius"/>
    </source>
</evidence>
<dbReference type="AlphaFoldDB" id="A0A8E1WE45"/>
<reference evidence="2 3" key="1">
    <citation type="submission" date="2020-08" db="EMBL/GenBank/DDBJ databases">
        <title>Genomic Encyclopedia of Type Strains, Phase IV (KMG-IV): sequencing the most valuable type-strain genomes for metagenomic binning, comparative biology and taxonomic classification.</title>
        <authorList>
            <person name="Goeker M."/>
        </authorList>
    </citation>
    <scope>NUCLEOTIDE SEQUENCE [LARGE SCALE GENOMIC DNA]</scope>
    <source>
        <strain evidence="2 3">DSM 17454</strain>
    </source>
</reference>